<dbReference type="SUPFAM" id="SSF51064">
    <property type="entry name" value="Head domain of nucleotide exchange factor GrpE"/>
    <property type="match status" value="1"/>
</dbReference>
<comment type="subcellular location">
    <subcellularLocation>
        <location evidence="3">Cytoplasm</location>
    </subcellularLocation>
</comment>
<dbReference type="InterPro" id="IPR000740">
    <property type="entry name" value="GrpE"/>
</dbReference>
<comment type="function">
    <text evidence="3">Participates actively in the response to hyperosmotic and heat shock by preventing the aggregation of stress-denatured proteins, in association with DnaK and GrpE. It is the nucleotide exchange factor for DnaK and may function as a thermosensor. Unfolded proteins bind initially to DnaJ; upon interaction with the DnaJ-bound protein, DnaK hydrolyzes its bound ATP, resulting in the formation of a stable complex. GrpE releases ADP from DnaK; ATP binding to DnaK triggers the release of the substrate protein, thus completing the reaction cycle. Several rounds of ATP-dependent interactions between DnaJ, DnaK and GrpE are required for fully efficient folding.</text>
</comment>
<dbReference type="PANTHER" id="PTHR21237">
    <property type="entry name" value="GRPE PROTEIN"/>
    <property type="match status" value="1"/>
</dbReference>
<dbReference type="PRINTS" id="PR00773">
    <property type="entry name" value="GRPEPROTEIN"/>
</dbReference>
<keyword evidence="2 3" id="KW-0143">Chaperone</keyword>
<evidence type="ECO:0000256" key="1">
    <source>
        <dbReference type="ARBA" id="ARBA00009054"/>
    </source>
</evidence>
<comment type="subunit">
    <text evidence="3">Homodimer.</text>
</comment>
<evidence type="ECO:0000256" key="5">
    <source>
        <dbReference type="SAM" id="MobiDB-lite"/>
    </source>
</evidence>
<gene>
    <name evidence="3" type="primary">grpE</name>
    <name evidence="6" type="ORF">RF683_03440</name>
</gene>
<dbReference type="SUPFAM" id="SSF58014">
    <property type="entry name" value="Coiled-coil domain of nucleotide exchange factor GrpE"/>
    <property type="match status" value="1"/>
</dbReference>
<dbReference type="RefSeq" id="WP_309532818.1">
    <property type="nucleotide sequence ID" value="NZ_CP133721.1"/>
</dbReference>
<dbReference type="PANTHER" id="PTHR21237:SF23">
    <property type="entry name" value="GRPE PROTEIN HOMOLOG, MITOCHONDRIAL"/>
    <property type="match status" value="1"/>
</dbReference>
<reference evidence="6" key="1">
    <citation type="submission" date="2023-09" db="EMBL/GenBank/DDBJ databases">
        <title>Flavobacterium sp. 20NA77.7 isolated from freshwater.</title>
        <authorList>
            <person name="Le V."/>
            <person name="Ko S.-R."/>
            <person name="Ahn C.-Y."/>
            <person name="Oh H.-M."/>
        </authorList>
    </citation>
    <scope>NUCLEOTIDE SEQUENCE</scope>
    <source>
        <strain evidence="6">20NA77.7</strain>
    </source>
</reference>
<dbReference type="Gene3D" id="3.90.20.20">
    <property type="match status" value="1"/>
</dbReference>
<evidence type="ECO:0000256" key="2">
    <source>
        <dbReference type="ARBA" id="ARBA00023186"/>
    </source>
</evidence>
<dbReference type="CDD" id="cd00446">
    <property type="entry name" value="GrpE"/>
    <property type="match status" value="1"/>
</dbReference>
<evidence type="ECO:0000256" key="4">
    <source>
        <dbReference type="RuleBase" id="RU004478"/>
    </source>
</evidence>
<dbReference type="Pfam" id="PF01025">
    <property type="entry name" value="GrpE"/>
    <property type="match status" value="1"/>
</dbReference>
<evidence type="ECO:0000313" key="7">
    <source>
        <dbReference type="Proteomes" id="UP001180481"/>
    </source>
</evidence>
<keyword evidence="3" id="KW-0963">Cytoplasm</keyword>
<accession>A0ABY9RCH3</accession>
<feature type="region of interest" description="Disordered" evidence="5">
    <location>
        <begin position="1"/>
        <end position="36"/>
    </location>
</feature>
<dbReference type="EMBL" id="CP133721">
    <property type="protein sequence ID" value="WMW78514.1"/>
    <property type="molecule type" value="Genomic_DNA"/>
</dbReference>
<keyword evidence="7" id="KW-1185">Reference proteome</keyword>
<dbReference type="HAMAP" id="MF_01151">
    <property type="entry name" value="GrpE"/>
    <property type="match status" value="1"/>
</dbReference>
<sequence length="179" mass="20245">MSQDQGEPIEKDTIQEQQPVEPQEVETPELSLEEQLQEQLAQEKDKFLRLFAEFENYKKRTTKERIDLFKTAGQEVLQAMLPVLDDFDRAWVQISQSNDEALVTGVSLIHDKLKTTLASKGLEIVELKAGDEFNADFAEAITQIPAPSEELKGKIVDVIEKGYKLGDKIIRFPKVVIGS</sequence>
<comment type="similarity">
    <text evidence="1 3 4">Belongs to the GrpE family.</text>
</comment>
<dbReference type="InterPro" id="IPR013805">
    <property type="entry name" value="GrpE_CC"/>
</dbReference>
<evidence type="ECO:0000313" key="6">
    <source>
        <dbReference type="EMBL" id="WMW78514.1"/>
    </source>
</evidence>
<dbReference type="Gene3D" id="2.30.22.10">
    <property type="entry name" value="Head domain of nucleotide exchange factor GrpE"/>
    <property type="match status" value="1"/>
</dbReference>
<organism evidence="6 7">
    <name type="scientific">Flavobacterium nakdongensis</name>
    <dbReference type="NCBI Taxonomy" id="3073563"/>
    <lineage>
        <taxon>Bacteria</taxon>
        <taxon>Pseudomonadati</taxon>
        <taxon>Bacteroidota</taxon>
        <taxon>Flavobacteriia</taxon>
        <taxon>Flavobacteriales</taxon>
        <taxon>Flavobacteriaceae</taxon>
        <taxon>Flavobacterium</taxon>
    </lineage>
</organism>
<keyword evidence="3" id="KW-0346">Stress response</keyword>
<name>A0ABY9RCH3_9FLAO</name>
<dbReference type="Proteomes" id="UP001180481">
    <property type="component" value="Chromosome"/>
</dbReference>
<proteinExistence type="inferred from homology"/>
<dbReference type="InterPro" id="IPR009012">
    <property type="entry name" value="GrpE_head"/>
</dbReference>
<evidence type="ECO:0000256" key="3">
    <source>
        <dbReference type="HAMAP-Rule" id="MF_01151"/>
    </source>
</evidence>
<feature type="compositionally biased region" description="Acidic residues" evidence="5">
    <location>
        <begin position="23"/>
        <end position="36"/>
    </location>
</feature>
<protein>
    <recommendedName>
        <fullName evidence="3">Protein GrpE</fullName>
    </recommendedName>
    <alternativeName>
        <fullName evidence="3">HSP-70 cofactor</fullName>
    </alternativeName>
</protein>